<evidence type="ECO:0000259" key="5">
    <source>
        <dbReference type="PROSITE" id="PS51898"/>
    </source>
</evidence>
<dbReference type="InterPro" id="IPR050090">
    <property type="entry name" value="Tyrosine_recombinase_XerCD"/>
</dbReference>
<organism evidence="7 8">
    <name type="scientific">Butyrivibrio proteoclasticus</name>
    <dbReference type="NCBI Taxonomy" id="43305"/>
    <lineage>
        <taxon>Bacteria</taxon>
        <taxon>Bacillati</taxon>
        <taxon>Bacillota</taxon>
        <taxon>Clostridia</taxon>
        <taxon>Lachnospirales</taxon>
        <taxon>Lachnospiraceae</taxon>
        <taxon>Butyrivibrio</taxon>
    </lineage>
</organism>
<dbReference type="Pfam" id="PF00589">
    <property type="entry name" value="Phage_integrase"/>
    <property type="match status" value="1"/>
</dbReference>
<feature type="domain" description="Core-binding (CB)" evidence="6">
    <location>
        <begin position="8"/>
        <end position="101"/>
    </location>
</feature>
<evidence type="ECO:0000256" key="4">
    <source>
        <dbReference type="PROSITE-ProRule" id="PRU01248"/>
    </source>
</evidence>
<dbReference type="GO" id="GO:0003677">
    <property type="term" value="F:DNA binding"/>
    <property type="evidence" value="ECO:0007669"/>
    <property type="project" value="UniProtKB-UniRule"/>
</dbReference>
<dbReference type="EMBL" id="FOXO01000076">
    <property type="protein sequence ID" value="SFQ50466.1"/>
    <property type="molecule type" value="Genomic_DNA"/>
</dbReference>
<dbReference type="InterPro" id="IPR002104">
    <property type="entry name" value="Integrase_catalytic"/>
</dbReference>
<proteinExistence type="inferred from homology"/>
<comment type="similarity">
    <text evidence="1">Belongs to the 'phage' integrase family.</text>
</comment>
<evidence type="ECO:0000256" key="1">
    <source>
        <dbReference type="ARBA" id="ARBA00008857"/>
    </source>
</evidence>
<name>A0A1I5Z1U7_9FIRM</name>
<evidence type="ECO:0000313" key="8">
    <source>
        <dbReference type="Proteomes" id="UP000182624"/>
    </source>
</evidence>
<dbReference type="PROSITE" id="PS51898">
    <property type="entry name" value="TYR_RECOMBINASE"/>
    <property type="match status" value="1"/>
</dbReference>
<evidence type="ECO:0000256" key="3">
    <source>
        <dbReference type="ARBA" id="ARBA00023172"/>
    </source>
</evidence>
<dbReference type="OrthoDB" id="9801717at2"/>
<keyword evidence="3" id="KW-0233">DNA recombination</keyword>
<accession>A0A1I5Z1U7</accession>
<dbReference type="PANTHER" id="PTHR30349">
    <property type="entry name" value="PHAGE INTEGRASE-RELATED"/>
    <property type="match status" value="1"/>
</dbReference>
<dbReference type="InterPro" id="IPR011010">
    <property type="entry name" value="DNA_brk_join_enz"/>
</dbReference>
<protein>
    <submittedName>
        <fullName evidence="7">Site-specific recombinase XerD</fullName>
    </submittedName>
</protein>
<sequence length="345" mass="39301">MKSGKEARFLSKSISEFISVYAPAHLTDSENTLKSYQATLSKYLGFLEDDKGFNTQTISAECFERPIIEEWMRHMRNTEHLSPDTCNIRLGGLRTYLKYLGTREVKYKYLYSEAVDIPLMKIEKKKVSGLSKKAVKALMATPNQSTSTGRRDLVFMIIAYGTAARMSEILSIKVGHLFLEGSKPHVTVIGKGNKVRTLYLLPKAVAHIRKYLKTAHGDNPDPERFLFYSRNGSKEERISSKAIEKRLRMYAEKAHEKCNDVPLDLHAHQFRHARASHWLEEGMNIVEISVLLGHEQLATTMRYLDISTDDQIKAMATLEDENDSRVSAKWKNNNNGSLKSLVARQ</sequence>
<evidence type="ECO:0000313" key="7">
    <source>
        <dbReference type="EMBL" id="SFQ50466.1"/>
    </source>
</evidence>
<dbReference type="GO" id="GO:0015074">
    <property type="term" value="P:DNA integration"/>
    <property type="evidence" value="ECO:0007669"/>
    <property type="project" value="InterPro"/>
</dbReference>
<dbReference type="RefSeq" id="WP_074892260.1">
    <property type="nucleotide sequence ID" value="NZ_FOXO01000076.1"/>
</dbReference>
<feature type="domain" description="Tyr recombinase" evidence="5">
    <location>
        <begin position="125"/>
        <end position="316"/>
    </location>
</feature>
<evidence type="ECO:0000256" key="2">
    <source>
        <dbReference type="ARBA" id="ARBA00023125"/>
    </source>
</evidence>
<keyword evidence="2 4" id="KW-0238">DNA-binding</keyword>
<dbReference type="Gene3D" id="1.10.150.130">
    <property type="match status" value="1"/>
</dbReference>
<evidence type="ECO:0000259" key="6">
    <source>
        <dbReference type="PROSITE" id="PS51900"/>
    </source>
</evidence>
<dbReference type="GO" id="GO:0006310">
    <property type="term" value="P:DNA recombination"/>
    <property type="evidence" value="ECO:0007669"/>
    <property type="project" value="UniProtKB-KW"/>
</dbReference>
<dbReference type="Proteomes" id="UP000182624">
    <property type="component" value="Unassembled WGS sequence"/>
</dbReference>
<gene>
    <name evidence="7" type="ORF">SAMN04487928_1762</name>
</gene>
<dbReference type="AlphaFoldDB" id="A0A1I5Z1U7"/>
<dbReference type="PANTHER" id="PTHR30349:SF41">
    <property type="entry name" value="INTEGRASE_RECOMBINASE PROTEIN MJ0367-RELATED"/>
    <property type="match status" value="1"/>
</dbReference>
<dbReference type="PROSITE" id="PS51900">
    <property type="entry name" value="CB"/>
    <property type="match status" value="1"/>
</dbReference>
<dbReference type="Gene3D" id="1.10.443.10">
    <property type="entry name" value="Intergrase catalytic core"/>
    <property type="match status" value="1"/>
</dbReference>
<reference evidence="8" key="1">
    <citation type="submission" date="2016-10" db="EMBL/GenBank/DDBJ databases">
        <authorList>
            <person name="Varghese N."/>
            <person name="Submissions S."/>
        </authorList>
    </citation>
    <scope>NUCLEOTIDE SEQUENCE [LARGE SCALE GENOMIC DNA]</scope>
    <source>
        <strain evidence="8">P18</strain>
    </source>
</reference>
<dbReference type="InterPro" id="IPR010998">
    <property type="entry name" value="Integrase_recombinase_N"/>
</dbReference>
<keyword evidence="8" id="KW-1185">Reference proteome</keyword>
<dbReference type="InterPro" id="IPR013762">
    <property type="entry name" value="Integrase-like_cat_sf"/>
</dbReference>
<dbReference type="SUPFAM" id="SSF56349">
    <property type="entry name" value="DNA breaking-rejoining enzymes"/>
    <property type="match status" value="1"/>
</dbReference>
<dbReference type="InterPro" id="IPR044068">
    <property type="entry name" value="CB"/>
</dbReference>